<dbReference type="SUPFAM" id="SSF52980">
    <property type="entry name" value="Restriction endonuclease-like"/>
    <property type="match status" value="1"/>
</dbReference>
<dbReference type="EMBL" id="NMVJ01000006">
    <property type="protein sequence ID" value="OYN91476.1"/>
    <property type="molecule type" value="Genomic_DNA"/>
</dbReference>
<dbReference type="HAMAP" id="MF_00048">
    <property type="entry name" value="UPF0102"/>
    <property type="match status" value="1"/>
</dbReference>
<evidence type="ECO:0000256" key="1">
    <source>
        <dbReference type="ARBA" id="ARBA00006738"/>
    </source>
</evidence>
<keyword evidence="4" id="KW-1185">Reference proteome</keyword>
<name>A0A255EIX6_9ACTN</name>
<gene>
    <name evidence="3" type="ORF">CGZ91_07915</name>
</gene>
<dbReference type="InterPro" id="IPR011335">
    <property type="entry name" value="Restrct_endonuc-II-like"/>
</dbReference>
<dbReference type="Proteomes" id="UP000216300">
    <property type="component" value="Unassembled WGS sequence"/>
</dbReference>
<dbReference type="AlphaFoldDB" id="A0A255EIX6"/>
<comment type="caution">
    <text evidence="3">The sequence shown here is derived from an EMBL/GenBank/DDBJ whole genome shotgun (WGS) entry which is preliminary data.</text>
</comment>
<dbReference type="GO" id="GO:0003676">
    <property type="term" value="F:nucleic acid binding"/>
    <property type="evidence" value="ECO:0007669"/>
    <property type="project" value="InterPro"/>
</dbReference>
<dbReference type="NCBIfam" id="NF009154">
    <property type="entry name" value="PRK12497.3-3"/>
    <property type="match status" value="1"/>
</dbReference>
<dbReference type="PANTHER" id="PTHR34039:SF1">
    <property type="entry name" value="UPF0102 PROTEIN YRAN"/>
    <property type="match status" value="1"/>
</dbReference>
<dbReference type="PANTHER" id="PTHR34039">
    <property type="entry name" value="UPF0102 PROTEIN YRAN"/>
    <property type="match status" value="1"/>
</dbReference>
<sequence length="138" mass="15430">MSDVTNHNIQLGVRGEDLAERHLLERDRAEIVARNWRCRHGELDIIALINADQCGGTVPPARPILAFVEVKTRRGLGFGDPMESITDEKLNRLRLLAGTYMCEHPANVQMRIDGIGVLWEPGRQPRVSHLTGLDSAWG</sequence>
<accession>A0A255EIX6</accession>
<proteinExistence type="inferred from homology"/>
<evidence type="ECO:0000313" key="3">
    <source>
        <dbReference type="EMBL" id="OYN91476.1"/>
    </source>
</evidence>
<evidence type="ECO:0000313" key="4">
    <source>
        <dbReference type="Proteomes" id="UP000216300"/>
    </source>
</evidence>
<organism evidence="3 4">
    <name type="scientific">Parenemella sanctibonifatiensis</name>
    <dbReference type="NCBI Taxonomy" id="2016505"/>
    <lineage>
        <taxon>Bacteria</taxon>
        <taxon>Bacillati</taxon>
        <taxon>Actinomycetota</taxon>
        <taxon>Actinomycetes</taxon>
        <taxon>Propionibacteriales</taxon>
        <taxon>Propionibacteriaceae</taxon>
        <taxon>Parenemella</taxon>
    </lineage>
</organism>
<protein>
    <recommendedName>
        <fullName evidence="2">UPF0102 protein CGZ91_07915</fullName>
    </recommendedName>
</protein>
<dbReference type="OrthoDB" id="9794876at2"/>
<dbReference type="RefSeq" id="WP_094454182.1">
    <property type="nucleotide sequence ID" value="NZ_NMVJ01000006.1"/>
</dbReference>
<dbReference type="InterPro" id="IPR011856">
    <property type="entry name" value="tRNA_endonuc-like_dom_sf"/>
</dbReference>
<evidence type="ECO:0000256" key="2">
    <source>
        <dbReference type="HAMAP-Rule" id="MF_00048"/>
    </source>
</evidence>
<comment type="similarity">
    <text evidence="1 2">Belongs to the UPF0102 family.</text>
</comment>
<reference evidence="3 4" key="1">
    <citation type="submission" date="2017-07" db="EMBL/GenBank/DDBJ databases">
        <title>Draft whole genome sequences of clinical Proprionibacteriaceae strains.</title>
        <authorList>
            <person name="Bernier A.-M."/>
            <person name="Bernard K."/>
            <person name="Domingo M.-C."/>
        </authorList>
    </citation>
    <scope>NUCLEOTIDE SEQUENCE [LARGE SCALE GENOMIC DNA]</scope>
    <source>
        <strain evidence="3 4">NML 150081</strain>
    </source>
</reference>
<dbReference type="Gene3D" id="3.40.1350.10">
    <property type="match status" value="1"/>
</dbReference>
<dbReference type="CDD" id="cd20736">
    <property type="entry name" value="PoNe_Nuclease"/>
    <property type="match status" value="1"/>
</dbReference>
<dbReference type="Pfam" id="PF02021">
    <property type="entry name" value="UPF0102"/>
    <property type="match status" value="1"/>
</dbReference>
<dbReference type="InterPro" id="IPR003509">
    <property type="entry name" value="UPF0102_YraN-like"/>
</dbReference>